<feature type="domain" description="Flagellar motor switch protein FliN-like C-terminal" evidence="9">
    <location>
        <begin position="225"/>
        <end position="293"/>
    </location>
</feature>
<evidence type="ECO:0000256" key="6">
    <source>
        <dbReference type="ARBA" id="ARBA00022779"/>
    </source>
</evidence>
<comment type="subcellular location">
    <subcellularLocation>
        <location evidence="1">Cell membrane</location>
        <topology evidence="1">Peripheral membrane protein</topology>
        <orientation evidence="1">Cytoplasmic side</orientation>
    </subcellularLocation>
</comment>
<evidence type="ECO:0000313" key="13">
    <source>
        <dbReference type="Proteomes" id="UP000289193"/>
    </source>
</evidence>
<comment type="similarity">
    <text evidence="2">Belongs to the FliN/MopA/SpaO family.</text>
</comment>
<dbReference type="GO" id="GO:0009425">
    <property type="term" value="C:bacterial-type flagellum basal body"/>
    <property type="evidence" value="ECO:0007669"/>
    <property type="project" value="InterPro"/>
</dbReference>
<proteinExistence type="inferred from homology"/>
<evidence type="ECO:0000259" key="9">
    <source>
        <dbReference type="Pfam" id="PF01052"/>
    </source>
</evidence>
<evidence type="ECO:0000256" key="5">
    <source>
        <dbReference type="ARBA" id="ARBA00022500"/>
    </source>
</evidence>
<keyword evidence="7" id="KW-0472">Membrane</keyword>
<organism evidence="11 13">
    <name type="scientific">Halarcobacter bivalviorum</name>
    <dbReference type="NCBI Taxonomy" id="663364"/>
    <lineage>
        <taxon>Bacteria</taxon>
        <taxon>Pseudomonadati</taxon>
        <taxon>Campylobacterota</taxon>
        <taxon>Epsilonproteobacteria</taxon>
        <taxon>Campylobacterales</taxon>
        <taxon>Arcobacteraceae</taxon>
        <taxon>Halarcobacter</taxon>
    </lineage>
</organism>
<dbReference type="AlphaFoldDB" id="A0AAX2A741"/>
<dbReference type="SUPFAM" id="SSF103039">
    <property type="entry name" value="CheC-like"/>
    <property type="match status" value="1"/>
</dbReference>
<dbReference type="GO" id="GO:0006935">
    <property type="term" value="P:chemotaxis"/>
    <property type="evidence" value="ECO:0007669"/>
    <property type="project" value="UniProtKB-KW"/>
</dbReference>
<evidence type="ECO:0000256" key="8">
    <source>
        <dbReference type="ARBA" id="ARBA00025044"/>
    </source>
</evidence>
<evidence type="ECO:0000256" key="3">
    <source>
        <dbReference type="ARBA" id="ARBA00021897"/>
    </source>
</evidence>
<evidence type="ECO:0000313" key="10">
    <source>
        <dbReference type="EMBL" id="AXH11485.1"/>
    </source>
</evidence>
<dbReference type="InterPro" id="IPR001543">
    <property type="entry name" value="FliN-like_C"/>
</dbReference>
<keyword evidence="13" id="KW-1185">Reference proteome</keyword>
<evidence type="ECO:0000256" key="2">
    <source>
        <dbReference type="ARBA" id="ARBA00009226"/>
    </source>
</evidence>
<keyword evidence="4" id="KW-1003">Cell membrane</keyword>
<sequence>MASDLSSFLKDELANTLEQLLSKSTTVDSVSALDVSSLDDSQCIEVSVKFEFSTISSIWKFYIPSITATKFEYFMLGGMGDLKEHIDDEIADAVNEIISNVCGSLCTSINAQGFPDVSSIKSEVAEFSIKVCSDIEDSDNIYTLDLSLDGEKLPIYLLLDEIILPYLSSITGYDDSADVNNSVSTPAAVSAPNNQAPNSIATMGPNVSTISSLLSEESAENLQLLFNIKLKLSVRLGTKNFLLKDILRWDIGEIIELEQMVNEPLDILVNGVKIGEGEAVIVEGKFGLKIKNIGDSSMKLSQIGM</sequence>
<evidence type="ECO:0000256" key="1">
    <source>
        <dbReference type="ARBA" id="ARBA00004413"/>
    </source>
</evidence>
<dbReference type="InterPro" id="IPR051469">
    <property type="entry name" value="FliN/MopA/SpaO"/>
</dbReference>
<dbReference type="Gene3D" id="3.40.1550.10">
    <property type="entry name" value="CheC-like"/>
    <property type="match status" value="1"/>
</dbReference>
<dbReference type="GO" id="GO:0003774">
    <property type="term" value="F:cytoskeletal motor activity"/>
    <property type="evidence" value="ECO:0007669"/>
    <property type="project" value="InterPro"/>
</dbReference>
<gene>
    <name evidence="10" type="primary">fliY</name>
    <name evidence="10" type="ORF">ABIV_0464</name>
    <name evidence="11" type="ORF">CRV05_10395</name>
</gene>
<protein>
    <recommendedName>
        <fullName evidence="3">Flagellar motor switch protein FliN</fullName>
    </recommendedName>
</protein>
<keyword evidence="11" id="KW-0969">Cilium</keyword>
<keyword evidence="6" id="KW-0283">Flagellar rotation</keyword>
<dbReference type="EMBL" id="CP031217">
    <property type="protein sequence ID" value="AXH11485.1"/>
    <property type="molecule type" value="Genomic_DNA"/>
</dbReference>
<dbReference type="Pfam" id="PF01052">
    <property type="entry name" value="FliMN_C"/>
    <property type="match status" value="1"/>
</dbReference>
<keyword evidence="11" id="KW-0966">Cell projection</keyword>
<dbReference type="GO" id="GO:0071973">
    <property type="term" value="P:bacterial-type flagellum-dependent cell motility"/>
    <property type="evidence" value="ECO:0007669"/>
    <property type="project" value="InterPro"/>
</dbReference>
<dbReference type="EMBL" id="PDKM01000006">
    <property type="protein sequence ID" value="RXK09331.1"/>
    <property type="molecule type" value="Genomic_DNA"/>
</dbReference>
<reference evidence="11 13" key="1">
    <citation type="submission" date="2017-10" db="EMBL/GenBank/DDBJ databases">
        <title>Genomics of the genus Arcobacter.</title>
        <authorList>
            <person name="Perez-Cataluna A."/>
            <person name="Figueras M.J."/>
        </authorList>
    </citation>
    <scope>NUCLEOTIDE SEQUENCE [LARGE SCALE GENOMIC DNA]</scope>
    <source>
        <strain evidence="11 13">CECT 7835</strain>
    </source>
</reference>
<name>A0AAX2A741_9BACT</name>
<dbReference type="SUPFAM" id="SSF101801">
    <property type="entry name" value="Surface presentation of antigens (SPOA)"/>
    <property type="match status" value="1"/>
</dbReference>
<dbReference type="Proteomes" id="UP000289193">
    <property type="component" value="Unassembled WGS sequence"/>
</dbReference>
<dbReference type="RefSeq" id="WP_114838359.1">
    <property type="nucleotide sequence ID" value="NZ_CP031217.1"/>
</dbReference>
<evidence type="ECO:0000256" key="7">
    <source>
        <dbReference type="ARBA" id="ARBA00023136"/>
    </source>
</evidence>
<dbReference type="InterPro" id="IPR001172">
    <property type="entry name" value="FliN_T3SS_HrcQb"/>
</dbReference>
<dbReference type="InterPro" id="IPR028976">
    <property type="entry name" value="CheC-like_sf"/>
</dbReference>
<dbReference type="Gene3D" id="2.30.330.10">
    <property type="entry name" value="SpoA-like"/>
    <property type="match status" value="1"/>
</dbReference>
<comment type="function">
    <text evidence="8">FliM is one of three proteins (FliG, FliN, FliM) that forms the rotor-mounted switch complex (C ring), located at the base of the basal body. This complex interacts with the CheY and CheZ chemotaxis proteins, in addition to contacting components of the motor that determine the direction of flagellar rotation.</text>
</comment>
<dbReference type="GO" id="GO:0005886">
    <property type="term" value="C:plasma membrane"/>
    <property type="evidence" value="ECO:0007669"/>
    <property type="project" value="UniProtKB-SubCell"/>
</dbReference>
<evidence type="ECO:0000313" key="11">
    <source>
        <dbReference type="EMBL" id="RXK09331.1"/>
    </source>
</evidence>
<evidence type="ECO:0000256" key="4">
    <source>
        <dbReference type="ARBA" id="ARBA00022475"/>
    </source>
</evidence>
<evidence type="ECO:0000313" key="12">
    <source>
        <dbReference type="Proteomes" id="UP000253850"/>
    </source>
</evidence>
<reference evidence="10 12" key="2">
    <citation type="submission" date="2018-07" db="EMBL/GenBank/DDBJ databases">
        <title>Complete genome of the Arcobacter bivalviorum type strain LMG 26154.</title>
        <authorList>
            <person name="Miller W.G."/>
            <person name="Yee E."/>
            <person name="Bono J.L."/>
        </authorList>
    </citation>
    <scope>NUCLEOTIDE SEQUENCE [LARGE SCALE GENOMIC DNA]</scope>
    <source>
        <strain evidence="10 12">LMG 26154</strain>
    </source>
</reference>
<dbReference type="PANTHER" id="PTHR43484:SF1">
    <property type="entry name" value="FLAGELLAR MOTOR SWITCH PROTEIN FLIN"/>
    <property type="match status" value="1"/>
</dbReference>
<dbReference type="PANTHER" id="PTHR43484">
    <property type="match status" value="1"/>
</dbReference>
<dbReference type="Proteomes" id="UP000253850">
    <property type="component" value="Chromosome"/>
</dbReference>
<dbReference type="PRINTS" id="PR00956">
    <property type="entry name" value="FLGMOTORFLIN"/>
</dbReference>
<dbReference type="KEGG" id="hbv:ABIV_0464"/>
<dbReference type="InterPro" id="IPR036429">
    <property type="entry name" value="SpoA-like_sf"/>
</dbReference>
<accession>A0AAX2A741</accession>
<keyword evidence="11" id="KW-0282">Flagellum</keyword>
<keyword evidence="5" id="KW-0145">Chemotaxis</keyword>